<dbReference type="PANTHER" id="PTHR33794">
    <property type="entry name" value="BACILLOLYSIN"/>
    <property type="match status" value="1"/>
</dbReference>
<keyword evidence="3" id="KW-0479">Metal-binding</keyword>
<dbReference type="InterPro" id="IPR013856">
    <property type="entry name" value="Peptidase_M4_domain"/>
</dbReference>
<keyword evidence="15" id="KW-1185">Reference proteome</keyword>
<dbReference type="EMBL" id="VFOZ01000001">
    <property type="protein sequence ID" value="TQL94944.1"/>
    <property type="molecule type" value="Genomic_DNA"/>
</dbReference>
<protein>
    <recommendedName>
        <fullName evidence="9">Neutral metalloproteinase</fullName>
        <ecNumber evidence="9">3.4.24.-</ecNumber>
    </recommendedName>
</protein>
<evidence type="ECO:0000259" key="13">
    <source>
        <dbReference type="Pfam" id="PF07504"/>
    </source>
</evidence>
<dbReference type="CDD" id="cd09597">
    <property type="entry name" value="M4_TLP"/>
    <property type="match status" value="1"/>
</dbReference>
<feature type="chain" id="PRO_5023158232" description="Neutral metalloproteinase" evidence="9">
    <location>
        <begin position="27"/>
        <end position="545"/>
    </location>
</feature>
<dbReference type="AlphaFoldDB" id="A0A543CCY9"/>
<feature type="signal peptide" evidence="9">
    <location>
        <begin position="1"/>
        <end position="26"/>
    </location>
</feature>
<evidence type="ECO:0000256" key="4">
    <source>
        <dbReference type="ARBA" id="ARBA00022729"/>
    </source>
</evidence>
<dbReference type="OrthoDB" id="345880at2"/>
<keyword evidence="6 9" id="KW-0862">Zinc</keyword>
<dbReference type="Gene3D" id="3.10.450.490">
    <property type="match status" value="1"/>
</dbReference>
<keyword evidence="2 9" id="KW-0645">Protease</keyword>
<dbReference type="EC" id="3.4.24.-" evidence="9"/>
<dbReference type="PANTHER" id="PTHR33794:SF1">
    <property type="entry name" value="BACILLOLYSIN"/>
    <property type="match status" value="1"/>
</dbReference>
<gene>
    <name evidence="14" type="ORF">FB559_0434</name>
</gene>
<name>A0A543CCY9_9ACTN</name>
<feature type="compositionally biased region" description="Polar residues" evidence="10">
    <location>
        <begin position="229"/>
        <end position="260"/>
    </location>
</feature>
<comment type="cofactor">
    <cofactor evidence="9">
        <name>Zn(2+)</name>
        <dbReference type="ChEBI" id="CHEBI:29105"/>
    </cofactor>
</comment>
<dbReference type="InterPro" id="IPR001570">
    <property type="entry name" value="Peptidase_M4_C_domain"/>
</dbReference>
<comment type="function">
    <text evidence="9">Extracellular zinc metalloprotease.</text>
</comment>
<evidence type="ECO:0000256" key="8">
    <source>
        <dbReference type="PIRSR" id="PIRSR623612-1"/>
    </source>
</evidence>
<comment type="similarity">
    <text evidence="1 9">Belongs to the peptidase M4 family.</text>
</comment>
<dbReference type="SUPFAM" id="SSF55486">
    <property type="entry name" value="Metalloproteases ('zincins'), catalytic domain"/>
    <property type="match status" value="1"/>
</dbReference>
<evidence type="ECO:0000256" key="6">
    <source>
        <dbReference type="ARBA" id="ARBA00022833"/>
    </source>
</evidence>
<evidence type="ECO:0000256" key="5">
    <source>
        <dbReference type="ARBA" id="ARBA00022801"/>
    </source>
</evidence>
<dbReference type="PRINTS" id="PR00730">
    <property type="entry name" value="THERMOLYSIN"/>
</dbReference>
<feature type="active site" evidence="8">
    <location>
        <position position="362"/>
    </location>
</feature>
<feature type="domain" description="Peptidase M4" evidence="11">
    <location>
        <begin position="223"/>
        <end position="369"/>
    </location>
</feature>
<keyword evidence="7 9" id="KW-0482">Metalloprotease</keyword>
<organism evidence="14 15">
    <name type="scientific">Actinoallomurus bryophytorum</name>
    <dbReference type="NCBI Taxonomy" id="1490222"/>
    <lineage>
        <taxon>Bacteria</taxon>
        <taxon>Bacillati</taxon>
        <taxon>Actinomycetota</taxon>
        <taxon>Actinomycetes</taxon>
        <taxon>Streptosporangiales</taxon>
        <taxon>Thermomonosporaceae</taxon>
        <taxon>Actinoallomurus</taxon>
    </lineage>
</organism>
<dbReference type="GO" id="GO:0005576">
    <property type="term" value="C:extracellular region"/>
    <property type="evidence" value="ECO:0007669"/>
    <property type="project" value="UniProtKB-SubCell"/>
</dbReference>
<feature type="domain" description="Peptidase M4 C-terminal" evidence="12">
    <location>
        <begin position="372"/>
        <end position="544"/>
    </location>
</feature>
<dbReference type="Gene3D" id="1.10.390.10">
    <property type="entry name" value="Neutral Protease Domain 2"/>
    <property type="match status" value="1"/>
</dbReference>
<evidence type="ECO:0000313" key="15">
    <source>
        <dbReference type="Proteomes" id="UP000316096"/>
    </source>
</evidence>
<dbReference type="GO" id="GO:0006508">
    <property type="term" value="P:proteolysis"/>
    <property type="evidence" value="ECO:0007669"/>
    <property type="project" value="UniProtKB-KW"/>
</dbReference>
<dbReference type="Pfam" id="PF07504">
    <property type="entry name" value="FTP"/>
    <property type="match status" value="1"/>
</dbReference>
<reference evidence="14 15" key="1">
    <citation type="submission" date="2019-06" db="EMBL/GenBank/DDBJ databases">
        <title>Sequencing the genomes of 1000 actinobacteria strains.</title>
        <authorList>
            <person name="Klenk H.-P."/>
        </authorList>
    </citation>
    <scope>NUCLEOTIDE SEQUENCE [LARGE SCALE GENOMIC DNA]</scope>
    <source>
        <strain evidence="14 15">DSM 102200</strain>
    </source>
</reference>
<evidence type="ECO:0000256" key="9">
    <source>
        <dbReference type="RuleBase" id="RU366073"/>
    </source>
</evidence>
<feature type="region of interest" description="Disordered" evidence="10">
    <location>
        <begin position="200"/>
        <end position="274"/>
    </location>
</feature>
<dbReference type="InterPro" id="IPR011096">
    <property type="entry name" value="FTP_domain"/>
</dbReference>
<accession>A0A543CCY9</accession>
<keyword evidence="9" id="KW-0964">Secreted</keyword>
<dbReference type="InterPro" id="IPR023612">
    <property type="entry name" value="Peptidase_M4"/>
</dbReference>
<dbReference type="GO" id="GO:0046872">
    <property type="term" value="F:metal ion binding"/>
    <property type="evidence" value="ECO:0007669"/>
    <property type="project" value="UniProtKB-UniRule"/>
</dbReference>
<dbReference type="Pfam" id="PF01447">
    <property type="entry name" value="Peptidase_M4"/>
    <property type="match status" value="1"/>
</dbReference>
<dbReference type="Pfam" id="PF02868">
    <property type="entry name" value="Peptidase_M4_C"/>
    <property type="match status" value="1"/>
</dbReference>
<evidence type="ECO:0000256" key="2">
    <source>
        <dbReference type="ARBA" id="ARBA00022670"/>
    </source>
</evidence>
<evidence type="ECO:0000259" key="11">
    <source>
        <dbReference type="Pfam" id="PF01447"/>
    </source>
</evidence>
<evidence type="ECO:0000313" key="14">
    <source>
        <dbReference type="EMBL" id="TQL94944.1"/>
    </source>
</evidence>
<comment type="subcellular location">
    <subcellularLocation>
        <location evidence="9">Secreted</location>
    </subcellularLocation>
</comment>
<dbReference type="InterPro" id="IPR027268">
    <property type="entry name" value="Peptidase_M4/M1_CTD_sf"/>
</dbReference>
<dbReference type="InterPro" id="IPR050728">
    <property type="entry name" value="Zinc_Metalloprotease_M4"/>
</dbReference>
<feature type="active site" description="Proton donor" evidence="8">
    <location>
        <position position="447"/>
    </location>
</feature>
<keyword evidence="4 9" id="KW-0732">Signal</keyword>
<feature type="domain" description="FTP" evidence="13">
    <location>
        <begin position="64"/>
        <end position="111"/>
    </location>
</feature>
<evidence type="ECO:0000259" key="12">
    <source>
        <dbReference type="Pfam" id="PF02868"/>
    </source>
</evidence>
<evidence type="ECO:0000256" key="1">
    <source>
        <dbReference type="ARBA" id="ARBA00009388"/>
    </source>
</evidence>
<dbReference type="Gene3D" id="3.10.170.10">
    <property type="match status" value="1"/>
</dbReference>
<keyword evidence="5 9" id="KW-0378">Hydrolase</keyword>
<dbReference type="GO" id="GO:0004222">
    <property type="term" value="F:metalloendopeptidase activity"/>
    <property type="evidence" value="ECO:0007669"/>
    <property type="project" value="UniProtKB-UniRule"/>
</dbReference>
<dbReference type="Proteomes" id="UP000316096">
    <property type="component" value="Unassembled WGS sequence"/>
</dbReference>
<evidence type="ECO:0000256" key="10">
    <source>
        <dbReference type="SAM" id="MobiDB-lite"/>
    </source>
</evidence>
<proteinExistence type="inferred from homology"/>
<dbReference type="RefSeq" id="WP_141952689.1">
    <property type="nucleotide sequence ID" value="NZ_VFOZ01000001.1"/>
</dbReference>
<evidence type="ECO:0000256" key="3">
    <source>
        <dbReference type="ARBA" id="ARBA00022723"/>
    </source>
</evidence>
<evidence type="ECO:0000256" key="7">
    <source>
        <dbReference type="ARBA" id="ARBA00023049"/>
    </source>
</evidence>
<comment type="caution">
    <text evidence="14">The sequence shown here is derived from an EMBL/GenBank/DDBJ whole genome shotgun (WGS) entry which is preliminary data.</text>
</comment>
<sequence>MRRRVGVVAAAVLTSALTAMVQQASAASPTPPASPQARSAVAARALSAAASHAGTVHGGAGQAFSAVDVQADHSGITHTRMVRTYQNLPVLGGDFVVHQDAQGNLLGVDQSLSQTPSVSTTPDVSAAKAAKSAAKATHETAQGTPALVVEARTGTPRLAWQVETAGRQSDGTPSRKSVTVDASNAKVLVAAEQVWTLAAPGSKPKTNSVTHASGKAAAPQVAGDGRSLYSGTVPLQTTLSGSTYQLKDPTRGNTYTDNLNGGTGSNGNPMTDADNHWGNGTTSDPASAAVDAQYGTNQTWDYYKNTYGRTGIANDGKGSHNNVHYSRNYENAFWSDSCFCMTYGDGGSSFTPLVSLDVAGHEMSHGVTSRTANLTYSGESGGLNEATSDIFGTNVEFNAANANDVGDYLIGEEISRNGGALRYMDKPSKDGASLDCWSSRAASVDVHYSSGIANHFFYLLSEGSGAKTINGVSYNSPTCNGSTVTGIGRAAAAKIWYQALTAHFTSSTKYAQARTQSLAAATDLYGSTSTQYKAVAAAWSAVSVN</sequence>